<sequence>MLGIENVEKNGGFIIKCNLEGYITEVIYNTLDVVNLNKGGFFSFLVKEGTYEKGLNFMKKIKTEEIVFDWELNVDLKNKVLPMEFHGIKIEEEKLLILAVDNVESILLYYEEMAKVNNKYINYIRELIKKRLLDGKNVISQEIDFDNKSNVKSYEDMSKLNNELVNLQRKLTKKK</sequence>
<dbReference type="AlphaFoldDB" id="A0A938XSY0"/>
<accession>A0A938XSY0</accession>
<reference evidence="1" key="1">
    <citation type="submission" date="2021-01" db="EMBL/GenBank/DDBJ databases">
        <title>Genomic Encyclopedia of Type Strains, Phase IV (KMG-IV): sequencing the most valuable type-strain genomes for metagenomic binning, comparative biology and taxonomic classification.</title>
        <authorList>
            <person name="Goeker M."/>
        </authorList>
    </citation>
    <scope>NUCLEOTIDE SEQUENCE</scope>
    <source>
        <strain evidence="1">DSM 23230</strain>
    </source>
</reference>
<dbReference type="RefSeq" id="WP_204701998.1">
    <property type="nucleotide sequence ID" value="NZ_JAFBDQ010000010.1"/>
</dbReference>
<proteinExistence type="predicted"/>
<comment type="caution">
    <text evidence="1">The sequence shown here is derived from an EMBL/GenBank/DDBJ whole genome shotgun (WGS) entry which is preliminary data.</text>
</comment>
<gene>
    <name evidence="1" type="ORF">JOC47_002104</name>
</gene>
<dbReference type="EMBL" id="JAFBDQ010000010">
    <property type="protein sequence ID" value="MBM7557249.1"/>
    <property type="molecule type" value="Genomic_DNA"/>
</dbReference>
<evidence type="ECO:0000313" key="1">
    <source>
        <dbReference type="EMBL" id="MBM7557249.1"/>
    </source>
</evidence>
<keyword evidence="2" id="KW-1185">Reference proteome</keyword>
<protein>
    <submittedName>
        <fullName evidence="1">Uncharacterized protein</fullName>
    </submittedName>
</protein>
<organism evidence="1 2">
    <name type="scientific">Halanaerobacter jeridensis</name>
    <dbReference type="NCBI Taxonomy" id="706427"/>
    <lineage>
        <taxon>Bacteria</taxon>
        <taxon>Bacillati</taxon>
        <taxon>Bacillota</taxon>
        <taxon>Clostridia</taxon>
        <taxon>Halanaerobiales</taxon>
        <taxon>Halobacteroidaceae</taxon>
        <taxon>Halanaerobacter</taxon>
    </lineage>
</organism>
<dbReference type="Proteomes" id="UP000774000">
    <property type="component" value="Unassembled WGS sequence"/>
</dbReference>
<name>A0A938XSY0_9FIRM</name>
<evidence type="ECO:0000313" key="2">
    <source>
        <dbReference type="Proteomes" id="UP000774000"/>
    </source>
</evidence>